<keyword evidence="1" id="KW-0812">Transmembrane</keyword>
<evidence type="ECO:0000313" key="3">
    <source>
        <dbReference type="Proteomes" id="UP000284706"/>
    </source>
</evidence>
<name>A0A409VGQ7_9AGAR</name>
<dbReference type="InParanoid" id="A0A409VGQ7"/>
<feature type="transmembrane region" description="Helical" evidence="1">
    <location>
        <begin position="213"/>
        <end position="232"/>
    </location>
</feature>
<keyword evidence="3" id="KW-1185">Reference proteome</keyword>
<protein>
    <submittedName>
        <fullName evidence="2">Uncharacterized protein</fullName>
    </submittedName>
</protein>
<evidence type="ECO:0000256" key="1">
    <source>
        <dbReference type="SAM" id="Phobius"/>
    </source>
</evidence>
<accession>A0A409VGQ7</accession>
<feature type="transmembrane region" description="Helical" evidence="1">
    <location>
        <begin position="280"/>
        <end position="300"/>
    </location>
</feature>
<feature type="transmembrane region" description="Helical" evidence="1">
    <location>
        <begin position="239"/>
        <end position="260"/>
    </location>
</feature>
<keyword evidence="1" id="KW-0472">Membrane</keyword>
<reference evidence="2 3" key="1">
    <citation type="journal article" date="2018" name="Evol. Lett.">
        <title>Horizontal gene cluster transfer increased hallucinogenic mushroom diversity.</title>
        <authorList>
            <person name="Reynolds H.T."/>
            <person name="Vijayakumar V."/>
            <person name="Gluck-Thaler E."/>
            <person name="Korotkin H.B."/>
            <person name="Matheny P.B."/>
            <person name="Slot J.C."/>
        </authorList>
    </citation>
    <scope>NUCLEOTIDE SEQUENCE [LARGE SCALE GENOMIC DNA]</scope>
    <source>
        <strain evidence="2 3">SRW20</strain>
    </source>
</reference>
<feature type="transmembrane region" description="Helical" evidence="1">
    <location>
        <begin position="85"/>
        <end position="104"/>
    </location>
</feature>
<dbReference type="AlphaFoldDB" id="A0A409VGQ7"/>
<keyword evidence="1" id="KW-1133">Transmembrane helix</keyword>
<dbReference type="Proteomes" id="UP000284706">
    <property type="component" value="Unassembled WGS sequence"/>
</dbReference>
<organism evidence="2 3">
    <name type="scientific">Gymnopilus dilepis</name>
    <dbReference type="NCBI Taxonomy" id="231916"/>
    <lineage>
        <taxon>Eukaryota</taxon>
        <taxon>Fungi</taxon>
        <taxon>Dikarya</taxon>
        <taxon>Basidiomycota</taxon>
        <taxon>Agaricomycotina</taxon>
        <taxon>Agaricomycetes</taxon>
        <taxon>Agaricomycetidae</taxon>
        <taxon>Agaricales</taxon>
        <taxon>Agaricineae</taxon>
        <taxon>Hymenogastraceae</taxon>
        <taxon>Gymnopilus</taxon>
    </lineage>
</organism>
<gene>
    <name evidence="2" type="ORF">CVT26_000091</name>
</gene>
<dbReference type="OrthoDB" id="2562239at2759"/>
<evidence type="ECO:0000313" key="2">
    <source>
        <dbReference type="EMBL" id="PPQ65439.1"/>
    </source>
</evidence>
<proteinExistence type="predicted"/>
<feature type="transmembrane region" description="Helical" evidence="1">
    <location>
        <begin position="154"/>
        <end position="172"/>
    </location>
</feature>
<dbReference type="EMBL" id="NHYE01005653">
    <property type="protein sequence ID" value="PPQ65439.1"/>
    <property type="molecule type" value="Genomic_DNA"/>
</dbReference>
<sequence>MVNIPAPVGGTPLPADFAPSIVFAALYGMIVPLMIYRVFVKHRSRTLLLTGTVTFSIERVVVYSLRAVMSRNEEKRFSHGLQNYMQLSFGMGFIGIANDLINILKCMMVNPTYGSDMWYQSPASNTKDCVFRPPQDGTPDQPRTRFWARRWTDFLNFAFLAATIPGTVWYGQYSGTFDNENKARTVQRIRCVLRTYNHCNDLPCDNRFESTSVALFLCILVILTSIWCRIRLNTPRRSIGLMILVSSLMCTVGIYRLSVMGLTTPSITTQTILDKPYEKTLFYVFHTLPEWLAIFVMILANVRKWNGTGLIGDWRNRDWNEKEIKKYREKQAKKGMTQDLSTDAIPLQEKKTAATVSQNQV</sequence>
<feature type="transmembrane region" description="Helical" evidence="1">
    <location>
        <begin position="20"/>
        <end position="39"/>
    </location>
</feature>
<feature type="transmembrane region" description="Helical" evidence="1">
    <location>
        <begin position="46"/>
        <end position="65"/>
    </location>
</feature>
<comment type="caution">
    <text evidence="2">The sequence shown here is derived from an EMBL/GenBank/DDBJ whole genome shotgun (WGS) entry which is preliminary data.</text>
</comment>